<keyword evidence="5" id="KW-0539">Nucleus</keyword>
<evidence type="ECO:0000259" key="8">
    <source>
        <dbReference type="SMART" id="SM01098"/>
    </source>
</evidence>
<comment type="subcellular location">
    <subcellularLocation>
        <location evidence="1">Nucleus</location>
    </subcellularLocation>
</comment>
<reference evidence="10" key="1">
    <citation type="submission" date="2022-11" db="UniProtKB">
        <authorList>
            <consortium name="WormBaseParasite"/>
        </authorList>
    </citation>
    <scope>IDENTIFICATION</scope>
</reference>
<dbReference type="Pfam" id="PF07521">
    <property type="entry name" value="RMMBL"/>
    <property type="match status" value="1"/>
</dbReference>
<dbReference type="PANTHER" id="PTHR11203">
    <property type="entry name" value="CLEAVAGE AND POLYADENYLATION SPECIFICITY FACTOR FAMILY MEMBER"/>
    <property type="match status" value="1"/>
</dbReference>
<dbReference type="SUPFAM" id="SSF56281">
    <property type="entry name" value="Metallo-hydrolase/oxidoreductase"/>
    <property type="match status" value="1"/>
</dbReference>
<dbReference type="GO" id="GO:0006398">
    <property type="term" value="P:mRNA 3'-end processing by stem-loop binding and cleavage"/>
    <property type="evidence" value="ECO:0007669"/>
    <property type="project" value="TreeGrafter"/>
</dbReference>
<proteinExistence type="predicted"/>
<keyword evidence="4" id="KW-0378">Hydrolase</keyword>
<feature type="domain" description="Metallo-beta-lactamase" evidence="6">
    <location>
        <begin position="22"/>
        <end position="236"/>
    </location>
</feature>
<evidence type="ECO:0000256" key="5">
    <source>
        <dbReference type="ARBA" id="ARBA00023242"/>
    </source>
</evidence>
<sequence>MEVDEDSDKLVITPLGSGQEVGRSCHALQFKGKKIMLDCGIHPGMQGVDALPFVDSMPFECEDTDLLLVTHFHLDHCGALPWFLEKTAFRGRCFMTHATKAIYRMLLGDYIKVSKYGGSDMRMLYTEEDLEKSMEKIEVIDFHEQKEVNGIRFWCYVAGHVLGAAMFMIEIAGVKILYTGDFSRLEDRHLCAAELPTIRPDVLICESTYGTQIHEPREIRERRFTGLVHEIVGRGGRCLIPVFALGRAQELLLILDEYWEAHPELHDIPVYYASSLAKKCMAVYQTFVSGMNQRIQKQIAVNNPFVFKHVSNLKSIDHFEDVGPCVVLASPGMLQSGLSRELFEGWCPDSKNGCIIAGYCVEGTLAKHILSEPEEVMTLNGQKLPMRLQVAYISFSAHTDYRQTAEFIRELKPPHVVLVHGEKNEMNRLKAAIIREYEDDPDVHIEVHNPANTQSIELQFRGEKTAKVVGKLAMQSPDDGQILSGVLVRRNFNYHLMHPSDLSAYTELSNSMLSLCQSVFYSGSLCLLEYNLNQIAGDLKRVDSADQPNDVKMAAGTKHVMTVFDGAIVVSYEQPIVILEWTSNPVNDMYAEAALAAVLQAEQNPIPEKNVPPLPPSTASKTEALGLYAQSLATTLRDVCGQEADIKIEEPDASVPGMADSATKIVRLTVDGKEATIDLETMEVNCSDEVFHHLLNSITQRLHQTLAPVR</sequence>
<evidence type="ECO:0000259" key="7">
    <source>
        <dbReference type="SMART" id="SM01027"/>
    </source>
</evidence>
<dbReference type="Gene3D" id="3.60.15.10">
    <property type="entry name" value="Ribonuclease Z/Hydroxyacylglutathione hydrolase-like"/>
    <property type="match status" value="1"/>
</dbReference>
<dbReference type="GO" id="GO:0004521">
    <property type="term" value="F:RNA endonuclease activity"/>
    <property type="evidence" value="ECO:0007669"/>
    <property type="project" value="TreeGrafter"/>
</dbReference>
<feature type="domain" description="Pre-mRNA 3'-end-processing endonuclease polyadenylation factor C-term" evidence="8">
    <location>
        <begin position="479"/>
        <end position="709"/>
    </location>
</feature>
<name>A0A914WM65_9BILA</name>
<dbReference type="GO" id="GO:0005847">
    <property type="term" value="C:mRNA cleavage and polyadenylation specificity factor complex"/>
    <property type="evidence" value="ECO:0007669"/>
    <property type="project" value="TreeGrafter"/>
</dbReference>
<evidence type="ECO:0000313" key="10">
    <source>
        <dbReference type="WBParaSite" id="PSAMB.scaffold4270size15158.g23913.t1"/>
    </source>
</evidence>
<keyword evidence="9" id="KW-1185">Reference proteome</keyword>
<feature type="domain" description="Beta-Casp" evidence="7">
    <location>
        <begin position="248"/>
        <end position="369"/>
    </location>
</feature>
<dbReference type="Pfam" id="PF10996">
    <property type="entry name" value="Beta-Casp"/>
    <property type="match status" value="1"/>
</dbReference>
<evidence type="ECO:0000256" key="3">
    <source>
        <dbReference type="ARBA" id="ARBA00022722"/>
    </source>
</evidence>
<dbReference type="SMART" id="SM01027">
    <property type="entry name" value="Beta-Casp"/>
    <property type="match status" value="1"/>
</dbReference>
<keyword evidence="2" id="KW-0507">mRNA processing</keyword>
<dbReference type="Gene3D" id="3.40.50.10890">
    <property type="match status" value="1"/>
</dbReference>
<evidence type="ECO:0000256" key="1">
    <source>
        <dbReference type="ARBA" id="ARBA00004123"/>
    </source>
</evidence>
<organism evidence="9 10">
    <name type="scientific">Plectus sambesii</name>
    <dbReference type="NCBI Taxonomy" id="2011161"/>
    <lineage>
        <taxon>Eukaryota</taxon>
        <taxon>Metazoa</taxon>
        <taxon>Ecdysozoa</taxon>
        <taxon>Nematoda</taxon>
        <taxon>Chromadorea</taxon>
        <taxon>Plectida</taxon>
        <taxon>Plectina</taxon>
        <taxon>Plectoidea</taxon>
        <taxon>Plectidae</taxon>
        <taxon>Plectus</taxon>
    </lineage>
</organism>
<evidence type="ECO:0000256" key="4">
    <source>
        <dbReference type="ARBA" id="ARBA00022801"/>
    </source>
</evidence>
<dbReference type="FunFam" id="3.40.50.10890:FF:000001">
    <property type="entry name" value="Cleavage and polyadenylation specificity factor subunit 3"/>
    <property type="match status" value="1"/>
</dbReference>
<dbReference type="GO" id="GO:0003723">
    <property type="term" value="F:RNA binding"/>
    <property type="evidence" value="ECO:0007669"/>
    <property type="project" value="TreeGrafter"/>
</dbReference>
<dbReference type="AlphaFoldDB" id="A0A914WM65"/>
<protein>
    <submittedName>
        <fullName evidence="10">Cleavage and polyadenylation specific factor 3</fullName>
    </submittedName>
</protein>
<dbReference type="PANTHER" id="PTHR11203:SF11">
    <property type="entry name" value="CLEAVAGE AND POLYADENYLATION SPECIFICITY FACTOR SUBUNIT 3"/>
    <property type="match status" value="1"/>
</dbReference>
<keyword evidence="3" id="KW-0540">Nuclease</keyword>
<dbReference type="CDD" id="cd16292">
    <property type="entry name" value="CPSF3-like_MBL-fold"/>
    <property type="match status" value="1"/>
</dbReference>
<dbReference type="Pfam" id="PF16661">
    <property type="entry name" value="Lactamase_B_6"/>
    <property type="match status" value="1"/>
</dbReference>
<dbReference type="WBParaSite" id="PSAMB.scaffold4270size15158.g23913.t1">
    <property type="protein sequence ID" value="PSAMB.scaffold4270size15158.g23913.t1"/>
    <property type="gene ID" value="PSAMB.scaffold4270size15158.g23913"/>
</dbReference>
<dbReference type="InterPro" id="IPR050698">
    <property type="entry name" value="MBL"/>
</dbReference>
<evidence type="ECO:0000256" key="2">
    <source>
        <dbReference type="ARBA" id="ARBA00022664"/>
    </source>
</evidence>
<dbReference type="InterPro" id="IPR001279">
    <property type="entry name" value="Metallo-B-lactamas"/>
</dbReference>
<dbReference type="InterPro" id="IPR011108">
    <property type="entry name" value="RMMBL"/>
</dbReference>
<dbReference type="InterPro" id="IPR022712">
    <property type="entry name" value="Beta_Casp"/>
</dbReference>
<dbReference type="InterPro" id="IPR021718">
    <property type="entry name" value="CPSF73-100_C"/>
</dbReference>
<dbReference type="Proteomes" id="UP000887566">
    <property type="component" value="Unplaced"/>
</dbReference>
<dbReference type="Pfam" id="PF11718">
    <property type="entry name" value="CPSF73-100_C"/>
    <property type="match status" value="1"/>
</dbReference>
<dbReference type="SMART" id="SM01098">
    <property type="entry name" value="CPSF73-100_C"/>
    <property type="match status" value="1"/>
</dbReference>
<dbReference type="GO" id="GO:0004534">
    <property type="term" value="F:5'-3' RNA exonuclease activity"/>
    <property type="evidence" value="ECO:0007669"/>
    <property type="project" value="TreeGrafter"/>
</dbReference>
<dbReference type="InterPro" id="IPR036866">
    <property type="entry name" value="RibonucZ/Hydroxyglut_hydro"/>
</dbReference>
<accession>A0A914WM65</accession>
<evidence type="ECO:0000313" key="9">
    <source>
        <dbReference type="Proteomes" id="UP000887566"/>
    </source>
</evidence>
<dbReference type="SMART" id="SM00849">
    <property type="entry name" value="Lactamase_B"/>
    <property type="match status" value="1"/>
</dbReference>
<evidence type="ECO:0000259" key="6">
    <source>
        <dbReference type="SMART" id="SM00849"/>
    </source>
</evidence>